<feature type="transmembrane region" description="Helical" evidence="6">
    <location>
        <begin position="84"/>
        <end position="101"/>
    </location>
</feature>
<dbReference type="InterPro" id="IPR036259">
    <property type="entry name" value="MFS_trans_sf"/>
</dbReference>
<proteinExistence type="predicted"/>
<organism evidence="8 9">
    <name type="scientific">Georgenia subflava</name>
    <dbReference type="NCBI Taxonomy" id="1622177"/>
    <lineage>
        <taxon>Bacteria</taxon>
        <taxon>Bacillati</taxon>
        <taxon>Actinomycetota</taxon>
        <taxon>Actinomycetes</taxon>
        <taxon>Micrococcales</taxon>
        <taxon>Bogoriellaceae</taxon>
        <taxon>Georgenia</taxon>
    </lineage>
</organism>
<feature type="transmembrane region" description="Helical" evidence="6">
    <location>
        <begin position="313"/>
        <end position="330"/>
    </location>
</feature>
<dbReference type="EMBL" id="WHPC01000007">
    <property type="protein sequence ID" value="MPV36174.1"/>
    <property type="molecule type" value="Genomic_DNA"/>
</dbReference>
<feature type="domain" description="Major facilitator superfamily (MFS) profile" evidence="7">
    <location>
        <begin position="12"/>
        <end position="423"/>
    </location>
</feature>
<feature type="transmembrane region" description="Helical" evidence="6">
    <location>
        <begin position="107"/>
        <end position="127"/>
    </location>
</feature>
<sequence>MSSDMAPSASRPLLVGARAAYAPYAAFAAFGTFWGAWGAALPTLRTQAGVSEGHLGTALLFVGLGALPAMALTGRAVDHFGLRVAAWLLAALAGAGLLITAGADGMVLLVIGMLVVGAASGAADVAINTLAGRAEHATTKPLLTRSHGLFSVGVVIASLSTGALLGAELSLLGAFAVVAAVMLALATVALLTSTSLHVPAHQGDAGARVDAREGAREEQVAPAGSGAAAPRGARGWAGLLRRISPTSPLLVVGLVAALAYAIENAHQSWGAVMLTDVFAASPQLAAAAPATFAASAAVARLSLAPLSRSHPTAMLLGGGILATAGSAVLATAPSVAVALVGLVLAALGTATLFPTLLSRSLRGTDPAQHGRATSAVAATAYLGFLLGPAYVGLLAETSDLRGALLGVAALGLIFTLTAAPISAWAAKRAQTAR</sequence>
<name>A0A6N7ELP6_9MICO</name>
<dbReference type="RefSeq" id="WP_152195843.1">
    <property type="nucleotide sequence ID" value="NZ_VUKD01000004.1"/>
</dbReference>
<feature type="transmembrane region" description="Helical" evidence="6">
    <location>
        <begin position="403"/>
        <end position="426"/>
    </location>
</feature>
<evidence type="ECO:0000259" key="7">
    <source>
        <dbReference type="PROSITE" id="PS50850"/>
    </source>
</evidence>
<evidence type="ECO:0000256" key="2">
    <source>
        <dbReference type="ARBA" id="ARBA00022692"/>
    </source>
</evidence>
<evidence type="ECO:0000313" key="8">
    <source>
        <dbReference type="EMBL" id="MPV36174.1"/>
    </source>
</evidence>
<dbReference type="OrthoDB" id="3831523at2"/>
<feature type="transmembrane region" description="Helical" evidence="6">
    <location>
        <begin position="53"/>
        <end position="72"/>
    </location>
</feature>
<dbReference type="PANTHER" id="PTHR23514">
    <property type="entry name" value="BYPASS OF STOP CODON PROTEIN 6"/>
    <property type="match status" value="1"/>
</dbReference>
<feature type="region of interest" description="Disordered" evidence="5">
    <location>
        <begin position="212"/>
        <end position="231"/>
    </location>
</feature>
<evidence type="ECO:0000313" key="9">
    <source>
        <dbReference type="Proteomes" id="UP000437709"/>
    </source>
</evidence>
<accession>A0A6N7ELP6</accession>
<dbReference type="Proteomes" id="UP000437709">
    <property type="component" value="Unassembled WGS sequence"/>
</dbReference>
<evidence type="ECO:0000256" key="1">
    <source>
        <dbReference type="ARBA" id="ARBA00004651"/>
    </source>
</evidence>
<dbReference type="InterPro" id="IPR011701">
    <property type="entry name" value="MFS"/>
</dbReference>
<evidence type="ECO:0000256" key="3">
    <source>
        <dbReference type="ARBA" id="ARBA00022989"/>
    </source>
</evidence>
<dbReference type="Pfam" id="PF07690">
    <property type="entry name" value="MFS_1"/>
    <property type="match status" value="1"/>
</dbReference>
<dbReference type="AlphaFoldDB" id="A0A6N7ELP6"/>
<evidence type="ECO:0000256" key="4">
    <source>
        <dbReference type="ARBA" id="ARBA00023136"/>
    </source>
</evidence>
<evidence type="ECO:0000256" key="5">
    <source>
        <dbReference type="SAM" id="MobiDB-lite"/>
    </source>
</evidence>
<dbReference type="Gene3D" id="1.20.1250.20">
    <property type="entry name" value="MFS general substrate transporter like domains"/>
    <property type="match status" value="2"/>
</dbReference>
<keyword evidence="4 6" id="KW-0472">Membrane</keyword>
<feature type="transmembrane region" description="Helical" evidence="6">
    <location>
        <begin position="148"/>
        <end position="165"/>
    </location>
</feature>
<keyword evidence="9" id="KW-1185">Reference proteome</keyword>
<dbReference type="GO" id="GO:0005886">
    <property type="term" value="C:plasma membrane"/>
    <property type="evidence" value="ECO:0007669"/>
    <property type="project" value="UniProtKB-SubCell"/>
</dbReference>
<protein>
    <submittedName>
        <fullName evidence="8">MFS transporter</fullName>
    </submittedName>
</protein>
<comment type="caution">
    <text evidence="8">The sequence shown here is derived from an EMBL/GenBank/DDBJ whole genome shotgun (WGS) entry which is preliminary data.</text>
</comment>
<reference evidence="8 9" key="1">
    <citation type="submission" date="2019-10" db="EMBL/GenBank/DDBJ databases">
        <title>Georgenia wutianyii sp. nov. and Georgenia yuyongxinii sp. nov. isolated from plateau pika (Ochotona curzoniae) in the Qinghai-Tibet plateau of China.</title>
        <authorList>
            <person name="Tian Z."/>
        </authorList>
    </citation>
    <scope>NUCLEOTIDE SEQUENCE [LARGE SCALE GENOMIC DNA]</scope>
    <source>
        <strain evidence="8 9">JCM 19765</strain>
    </source>
</reference>
<feature type="compositionally biased region" description="Low complexity" evidence="5">
    <location>
        <begin position="221"/>
        <end position="231"/>
    </location>
</feature>
<dbReference type="InterPro" id="IPR051788">
    <property type="entry name" value="MFS_Transporter"/>
</dbReference>
<comment type="subcellular location">
    <subcellularLocation>
        <location evidence="1">Cell membrane</location>
        <topology evidence="1">Multi-pass membrane protein</topology>
    </subcellularLocation>
</comment>
<dbReference type="PANTHER" id="PTHR23514:SF13">
    <property type="entry name" value="INNER MEMBRANE PROTEIN YBJJ"/>
    <property type="match status" value="1"/>
</dbReference>
<keyword evidence="3 6" id="KW-1133">Transmembrane helix</keyword>
<dbReference type="PROSITE" id="PS50850">
    <property type="entry name" value="MFS"/>
    <property type="match status" value="1"/>
</dbReference>
<feature type="transmembrane region" description="Helical" evidence="6">
    <location>
        <begin position="21"/>
        <end position="41"/>
    </location>
</feature>
<feature type="transmembrane region" description="Helical" evidence="6">
    <location>
        <begin position="171"/>
        <end position="191"/>
    </location>
</feature>
<feature type="transmembrane region" description="Helical" evidence="6">
    <location>
        <begin position="243"/>
        <end position="262"/>
    </location>
</feature>
<dbReference type="GO" id="GO:0022857">
    <property type="term" value="F:transmembrane transporter activity"/>
    <property type="evidence" value="ECO:0007669"/>
    <property type="project" value="InterPro"/>
</dbReference>
<gene>
    <name evidence="8" type="ORF">GB881_03785</name>
</gene>
<feature type="transmembrane region" description="Helical" evidence="6">
    <location>
        <begin position="282"/>
        <end position="301"/>
    </location>
</feature>
<feature type="transmembrane region" description="Helical" evidence="6">
    <location>
        <begin position="336"/>
        <end position="357"/>
    </location>
</feature>
<evidence type="ECO:0000256" key="6">
    <source>
        <dbReference type="SAM" id="Phobius"/>
    </source>
</evidence>
<dbReference type="InterPro" id="IPR020846">
    <property type="entry name" value="MFS_dom"/>
</dbReference>
<keyword evidence="2 6" id="KW-0812">Transmembrane</keyword>
<feature type="transmembrane region" description="Helical" evidence="6">
    <location>
        <begin position="369"/>
        <end position="391"/>
    </location>
</feature>
<dbReference type="SUPFAM" id="SSF103473">
    <property type="entry name" value="MFS general substrate transporter"/>
    <property type="match status" value="1"/>
</dbReference>